<organism evidence="4 6">
    <name type="scientific">Helicobacter ailurogastricus</name>
    <dbReference type="NCBI Taxonomy" id="1578720"/>
    <lineage>
        <taxon>Bacteria</taxon>
        <taxon>Pseudomonadati</taxon>
        <taxon>Campylobacterota</taxon>
        <taxon>Epsilonproteobacteria</taxon>
        <taxon>Campylobacterales</taxon>
        <taxon>Helicobacteraceae</taxon>
        <taxon>Helicobacter</taxon>
    </lineage>
</organism>
<dbReference type="Pfam" id="PF03054">
    <property type="entry name" value="tRNA_Me_trans"/>
    <property type="match status" value="1"/>
</dbReference>
<dbReference type="GO" id="GO:0008168">
    <property type="term" value="F:methyltransferase activity"/>
    <property type="evidence" value="ECO:0007669"/>
    <property type="project" value="UniProtKB-KW"/>
</dbReference>
<evidence type="ECO:0000313" key="6">
    <source>
        <dbReference type="Proteomes" id="UP000041394"/>
    </source>
</evidence>
<dbReference type="Proteomes" id="UP000041394">
    <property type="component" value="Unassembled WGS sequence"/>
</dbReference>
<reference evidence="6 7" key="2">
    <citation type="submission" date="2014-12" db="EMBL/GenBank/DDBJ databases">
        <authorList>
            <person name="Jaenicke S."/>
        </authorList>
    </citation>
    <scope>NUCLEOTIDE SEQUENCE [LARGE SCALE GENOMIC DNA]</scope>
</reference>
<dbReference type="AlphaFoldDB" id="A0A0K2XGS5"/>
<dbReference type="SUPFAM" id="SSF52402">
    <property type="entry name" value="Adenine nucleotide alpha hydrolases-like"/>
    <property type="match status" value="1"/>
</dbReference>
<evidence type="ECO:0000313" key="4">
    <source>
        <dbReference type="EMBL" id="CRF43904.1"/>
    </source>
</evidence>
<dbReference type="EMBL" id="CDMN01000017">
    <property type="protein sequence ID" value="CRF43904.1"/>
    <property type="molecule type" value="Genomic_DNA"/>
</dbReference>
<dbReference type="PANTHER" id="PTHR11933:SF6">
    <property type="entry name" value="THIL AANH DOMAIN-CONTAINING PROTEIN"/>
    <property type="match status" value="1"/>
</dbReference>
<dbReference type="OrthoDB" id="9781887at2"/>
<evidence type="ECO:0000313" key="3">
    <source>
        <dbReference type="EMBL" id="CRF42754.1"/>
    </source>
</evidence>
<reference evidence="5" key="3">
    <citation type="submission" date="2014-12" db="EMBL/GenBank/DDBJ databases">
        <authorList>
            <person name="Smet A."/>
        </authorList>
    </citation>
    <scope>NUCLEOTIDE SEQUENCE [LARGE SCALE GENOMIC DNA]</scope>
</reference>
<keyword evidence="4" id="KW-0808">Transferase</keyword>
<dbReference type="InterPro" id="IPR014729">
    <property type="entry name" value="Rossmann-like_a/b/a_fold"/>
</dbReference>
<dbReference type="Proteomes" id="UP000045175">
    <property type="component" value="Unassembled WGS sequence"/>
</dbReference>
<dbReference type="Proteomes" id="UP000038622">
    <property type="component" value="Unassembled WGS sequence"/>
</dbReference>
<feature type="domain" description="NFACT protein RNA binding" evidence="1">
    <location>
        <begin position="254"/>
        <end position="336"/>
    </location>
</feature>
<dbReference type="EMBL" id="CDML01000046">
    <property type="protein sequence ID" value="CRF41598.1"/>
    <property type="molecule type" value="Genomic_DNA"/>
</dbReference>
<dbReference type="Pfam" id="PF18297">
    <property type="entry name" value="NFACT-R_2"/>
    <property type="match status" value="1"/>
</dbReference>
<reference evidence="4" key="1">
    <citation type="submission" date="2014-12" db="EMBL/GenBank/DDBJ databases">
        <title>Whole genome sequences of four Staphylococcus schleiferi canine isolates.</title>
        <authorList>
            <person name="Misic A.M."/>
            <person name="Cain C."/>
            <person name="Morris D.O."/>
            <person name="Rankin S."/>
            <person name="Beiting D."/>
        </authorList>
    </citation>
    <scope>NUCLEOTIDE SEQUENCE</scope>
    <source>
        <strain evidence="2">ASB11</strain>
        <strain evidence="3">ASB13</strain>
        <strain evidence="4">ASB9</strain>
    </source>
</reference>
<dbReference type="InterPro" id="IPR059101">
    <property type="entry name" value="NFACT-R_2"/>
</dbReference>
<evidence type="ECO:0000313" key="2">
    <source>
        <dbReference type="EMBL" id="CRF41598.1"/>
    </source>
</evidence>
<evidence type="ECO:0000313" key="7">
    <source>
        <dbReference type="Proteomes" id="UP000045175"/>
    </source>
</evidence>
<name>A0A0K2XGS5_9HELI</name>
<proteinExistence type="predicted"/>
<keyword evidence="5" id="KW-1185">Reference proteome</keyword>
<dbReference type="STRING" id="1578720.HAL011_14020"/>
<dbReference type="PANTHER" id="PTHR11933">
    <property type="entry name" value="TRNA 5-METHYLAMINOMETHYL-2-THIOURIDYLATE -METHYLTRANSFERASE"/>
    <property type="match status" value="1"/>
</dbReference>
<evidence type="ECO:0000313" key="5">
    <source>
        <dbReference type="Proteomes" id="UP000038622"/>
    </source>
</evidence>
<dbReference type="EMBL" id="CDMH01000045">
    <property type="protein sequence ID" value="CRF42754.1"/>
    <property type="molecule type" value="Genomic_DNA"/>
</dbReference>
<keyword evidence="4" id="KW-0489">Methyltransferase</keyword>
<evidence type="ECO:0000259" key="1">
    <source>
        <dbReference type="Pfam" id="PF18297"/>
    </source>
</evidence>
<dbReference type="Gene3D" id="3.40.50.620">
    <property type="entry name" value="HUPs"/>
    <property type="match status" value="1"/>
</dbReference>
<dbReference type="RefSeq" id="WP_053941369.1">
    <property type="nucleotide sequence ID" value="NZ_BSWO01000024.1"/>
</dbReference>
<accession>A0A0K2XGS5</accession>
<protein>
    <submittedName>
        <fullName evidence="4">Possible RNA methyltransferase aq_898</fullName>
    </submittedName>
</protein>
<gene>
    <name evidence="2" type="ORF">HAL011_14020</name>
    <name evidence="3" type="ORF">HAL013_09600</name>
    <name evidence="4" type="ORF">HAL09_04630</name>
</gene>
<sequence>MRALALFSGGLDSLLSMHLVAAQGVEVIALHFNIGFGSNKDKREYLQKASAQVGAQILFCDIQEQFFNEVLFQPKYGYGKYFNPCIDCHANMFRQAFYKLLELQADFVISGEVLGQRPKSQRKEAMDQVKKLVRVFGQESCFDGLLDRKGDDPSKPKFLDELLLRPMSAQLLEPSFAEKQKWVDRTRLLGVQGRGRTYQLEKVKELGLEHYENPSGGCLLTDLGVSRKLKDLQAHRQSTQQDMVVQDNILVKVGRYMVVGNTRVVVARNELENAKLETNHPLMDRITLLDCKGPLGLVEKRASTEEKKLAAQIVLSYAKSEEGRAYGVQVGNKAFSLSPLSRKKAQSYLFLTLN</sequence>
<dbReference type="GO" id="GO:0032259">
    <property type="term" value="P:methylation"/>
    <property type="evidence" value="ECO:0007669"/>
    <property type="project" value="UniProtKB-KW"/>
</dbReference>